<feature type="compositionally biased region" description="Basic and acidic residues" evidence="1">
    <location>
        <begin position="23"/>
        <end position="50"/>
    </location>
</feature>
<accession>A0A6J4PUF1</accession>
<proteinExistence type="predicted"/>
<evidence type="ECO:0000313" key="2">
    <source>
        <dbReference type="EMBL" id="CAA9424835.1"/>
    </source>
</evidence>
<feature type="region of interest" description="Disordered" evidence="1">
    <location>
        <begin position="19"/>
        <end position="62"/>
    </location>
</feature>
<organism evidence="2">
    <name type="scientific">uncultured Rubrobacteraceae bacterium</name>
    <dbReference type="NCBI Taxonomy" id="349277"/>
    <lineage>
        <taxon>Bacteria</taxon>
        <taxon>Bacillati</taxon>
        <taxon>Actinomycetota</taxon>
        <taxon>Rubrobacteria</taxon>
        <taxon>Rubrobacterales</taxon>
        <taxon>Rubrobacteraceae</taxon>
        <taxon>environmental samples</taxon>
    </lineage>
</organism>
<dbReference type="EMBL" id="CADCUV010000131">
    <property type="protein sequence ID" value="CAA9424835.1"/>
    <property type="molecule type" value="Genomic_DNA"/>
</dbReference>
<protein>
    <submittedName>
        <fullName evidence="2">Uncharacterized protein</fullName>
    </submittedName>
</protein>
<evidence type="ECO:0000256" key="1">
    <source>
        <dbReference type="SAM" id="MobiDB-lite"/>
    </source>
</evidence>
<gene>
    <name evidence="2" type="ORF">AVDCRST_MAG22-2838</name>
</gene>
<dbReference type="AlphaFoldDB" id="A0A6J4PUF1"/>
<reference evidence="2" key="1">
    <citation type="submission" date="2020-02" db="EMBL/GenBank/DDBJ databases">
        <authorList>
            <person name="Meier V. D."/>
        </authorList>
    </citation>
    <scope>NUCLEOTIDE SEQUENCE</scope>
    <source>
        <strain evidence="2">AVDCRST_MAG22</strain>
    </source>
</reference>
<sequence length="62" mass="6862">MPKFILATVALFLGREGPSGADAAHDAMHARTRSRDATRRLRASRTHDPYVHLGSLGLNKRH</sequence>
<name>A0A6J4PUF1_9ACTN</name>